<keyword evidence="2" id="KW-0328">Glycosyltransferase</keyword>
<reference evidence="5" key="1">
    <citation type="submission" date="2020-01" db="EMBL/GenBank/DDBJ databases">
        <authorList>
            <person name="Rat A."/>
        </authorList>
    </citation>
    <scope>NUCLEOTIDE SEQUENCE</scope>
    <source>
        <strain evidence="5">LMG 28251</strain>
    </source>
</reference>
<dbReference type="Gene3D" id="3.90.550.10">
    <property type="entry name" value="Spore Coat Polysaccharide Biosynthesis Protein SpsA, Chain A"/>
    <property type="match status" value="1"/>
</dbReference>
<keyword evidence="6" id="KW-1185">Reference proteome</keyword>
<reference evidence="5" key="2">
    <citation type="journal article" date="2021" name="Syst. Appl. Microbiol.">
        <title>Roseomonas hellenica sp. nov., isolated from roots of wild-growing Alkanna tinctoria.</title>
        <authorList>
            <person name="Rat A."/>
            <person name="Naranjo H.D."/>
            <person name="Lebbe L."/>
            <person name="Cnockaert M."/>
            <person name="Krigas N."/>
            <person name="Grigoriadou K."/>
            <person name="Maloupa E."/>
            <person name="Willems A."/>
        </authorList>
    </citation>
    <scope>NUCLEOTIDE SEQUENCE</scope>
    <source>
        <strain evidence="5">LMG 28251</strain>
    </source>
</reference>
<evidence type="ECO:0000259" key="4">
    <source>
        <dbReference type="Pfam" id="PF02709"/>
    </source>
</evidence>
<name>A0AAF1K3V3_9PROT</name>
<dbReference type="PANTHER" id="PTHR43179">
    <property type="entry name" value="RHAMNOSYLTRANSFERASE WBBL"/>
    <property type="match status" value="1"/>
</dbReference>
<dbReference type="EMBL" id="JAAEDH010000016">
    <property type="protein sequence ID" value="MBR0656238.1"/>
    <property type="molecule type" value="Genomic_DNA"/>
</dbReference>
<protein>
    <submittedName>
        <fullName evidence="5">Glycosyltransferase</fullName>
    </submittedName>
</protein>
<dbReference type="AlphaFoldDB" id="A0AAF1K3V3"/>
<comment type="similarity">
    <text evidence="1">Belongs to the glycosyltransferase 2 family.</text>
</comment>
<evidence type="ECO:0000256" key="3">
    <source>
        <dbReference type="ARBA" id="ARBA00022679"/>
    </source>
</evidence>
<dbReference type="Pfam" id="PF02709">
    <property type="entry name" value="Glyco_transf_7C"/>
    <property type="match status" value="1"/>
</dbReference>
<comment type="caution">
    <text evidence="5">The sequence shown here is derived from an EMBL/GenBank/DDBJ whole genome shotgun (WGS) entry which is preliminary data.</text>
</comment>
<organism evidence="5 6">
    <name type="scientific">Plastoroseomonas arctica</name>
    <dbReference type="NCBI Taxonomy" id="1509237"/>
    <lineage>
        <taxon>Bacteria</taxon>
        <taxon>Pseudomonadati</taxon>
        <taxon>Pseudomonadota</taxon>
        <taxon>Alphaproteobacteria</taxon>
        <taxon>Acetobacterales</taxon>
        <taxon>Acetobacteraceae</taxon>
        <taxon>Plastoroseomonas</taxon>
    </lineage>
</organism>
<dbReference type="PANTHER" id="PTHR43179:SF12">
    <property type="entry name" value="GALACTOFURANOSYLTRANSFERASE GLFT2"/>
    <property type="match status" value="1"/>
</dbReference>
<gene>
    <name evidence="5" type="ORF">GXW79_14240</name>
</gene>
<feature type="domain" description="Galactosyltransferase C-terminal" evidence="4">
    <location>
        <begin position="159"/>
        <end position="205"/>
    </location>
</feature>
<evidence type="ECO:0000256" key="1">
    <source>
        <dbReference type="ARBA" id="ARBA00006739"/>
    </source>
</evidence>
<evidence type="ECO:0000256" key="2">
    <source>
        <dbReference type="ARBA" id="ARBA00022676"/>
    </source>
</evidence>
<dbReference type="Proteomes" id="UP001196068">
    <property type="component" value="Unassembled WGS sequence"/>
</dbReference>
<dbReference type="GO" id="GO:0016757">
    <property type="term" value="F:glycosyltransferase activity"/>
    <property type="evidence" value="ECO:0007669"/>
    <property type="project" value="UniProtKB-KW"/>
</dbReference>
<dbReference type="InterPro" id="IPR029044">
    <property type="entry name" value="Nucleotide-diphossugar_trans"/>
</dbReference>
<sequence length="288" mass="31330">MTSHDRSRVGVCTLVKGREGHLRNLLAGLARGTRLPDRCVVVDMGRHALTLPDLPFPVVLHHMPSDGLPLAAARNMAARIAATPDLIFLDVDCIPSRELVAALAEDIATADALICCEVLYLSARDQGLDESAMLERGMRHPVREFPPAGLRAESNAGLFWSLAFGMRKASFDRLGGFDEAFSGYGAEDTDFAFRARATGVPLLFAGSAKAFHQYHAIHDPPLHHFADIVANANRFRQLHGIWPMDGWLDAFARMGLITAPSDASALHVLRMPTQAEIAASACPPERCF</sequence>
<keyword evidence="3" id="KW-0808">Transferase</keyword>
<dbReference type="RefSeq" id="WP_211875084.1">
    <property type="nucleotide sequence ID" value="NZ_JAAEDH010000016.1"/>
</dbReference>
<proteinExistence type="inferred from homology"/>
<evidence type="ECO:0000313" key="6">
    <source>
        <dbReference type="Proteomes" id="UP001196068"/>
    </source>
</evidence>
<accession>A0AAF1K3V3</accession>
<dbReference type="InterPro" id="IPR027791">
    <property type="entry name" value="Galactosyl_T_C"/>
</dbReference>
<evidence type="ECO:0000313" key="5">
    <source>
        <dbReference type="EMBL" id="MBR0656238.1"/>
    </source>
</evidence>
<dbReference type="SUPFAM" id="SSF53448">
    <property type="entry name" value="Nucleotide-diphospho-sugar transferases"/>
    <property type="match status" value="1"/>
</dbReference>